<dbReference type="InterPro" id="IPR050351">
    <property type="entry name" value="BphY/WalK/GraS-like"/>
</dbReference>
<dbReference type="InterPro" id="IPR011006">
    <property type="entry name" value="CheY-like_superfamily"/>
</dbReference>
<accession>A0A411ZXG1</accession>
<evidence type="ECO:0000256" key="1">
    <source>
        <dbReference type="ARBA" id="ARBA00000085"/>
    </source>
</evidence>
<dbReference type="PANTHER" id="PTHR42878">
    <property type="entry name" value="TWO-COMPONENT HISTIDINE KINASE"/>
    <property type="match status" value="1"/>
</dbReference>
<dbReference type="Pfam" id="PF02518">
    <property type="entry name" value="HATPase_c"/>
    <property type="match status" value="1"/>
</dbReference>
<evidence type="ECO:0000259" key="9">
    <source>
        <dbReference type="PROSITE" id="PS50109"/>
    </source>
</evidence>
<dbReference type="GO" id="GO:0000155">
    <property type="term" value="F:phosphorelay sensor kinase activity"/>
    <property type="evidence" value="ECO:0007669"/>
    <property type="project" value="InterPro"/>
</dbReference>
<keyword evidence="6 11" id="KW-0418">Kinase</keyword>
<dbReference type="PROSITE" id="PS50109">
    <property type="entry name" value="HIS_KIN"/>
    <property type="match status" value="1"/>
</dbReference>
<keyword evidence="7" id="KW-0902">Two-component regulatory system</keyword>
<dbReference type="InterPro" id="IPR003594">
    <property type="entry name" value="HATPase_dom"/>
</dbReference>
<organism evidence="11 12">
    <name type="scientific">Megamonas rupellensis</name>
    <dbReference type="NCBI Taxonomy" id="491921"/>
    <lineage>
        <taxon>Bacteria</taxon>
        <taxon>Bacillati</taxon>
        <taxon>Bacillota</taxon>
        <taxon>Negativicutes</taxon>
        <taxon>Selenomonadales</taxon>
        <taxon>Selenomonadaceae</taxon>
        <taxon>Megamonas</taxon>
    </lineage>
</organism>
<gene>
    <name evidence="11" type="ORF">DWZ11_02985</name>
</gene>
<evidence type="ECO:0000313" key="11">
    <source>
        <dbReference type="EMBL" id="RGQ07523.1"/>
    </source>
</evidence>
<dbReference type="CDD" id="cd00082">
    <property type="entry name" value="HisKA"/>
    <property type="match status" value="1"/>
</dbReference>
<dbReference type="PRINTS" id="PR00344">
    <property type="entry name" value="BCTRLSENSOR"/>
</dbReference>
<evidence type="ECO:0000256" key="7">
    <source>
        <dbReference type="ARBA" id="ARBA00023012"/>
    </source>
</evidence>
<evidence type="ECO:0000259" key="10">
    <source>
        <dbReference type="PROSITE" id="PS50110"/>
    </source>
</evidence>
<dbReference type="Gene3D" id="1.10.287.130">
    <property type="match status" value="1"/>
</dbReference>
<evidence type="ECO:0000256" key="8">
    <source>
        <dbReference type="PROSITE-ProRule" id="PRU00169"/>
    </source>
</evidence>
<dbReference type="SMART" id="SM00388">
    <property type="entry name" value="HisKA"/>
    <property type="match status" value="1"/>
</dbReference>
<evidence type="ECO:0000256" key="5">
    <source>
        <dbReference type="ARBA" id="ARBA00022679"/>
    </source>
</evidence>
<dbReference type="GO" id="GO:0000156">
    <property type="term" value="F:phosphorelay response regulator activity"/>
    <property type="evidence" value="ECO:0007669"/>
    <property type="project" value="TreeGrafter"/>
</dbReference>
<dbReference type="SMART" id="SM00387">
    <property type="entry name" value="HATPase_c"/>
    <property type="match status" value="1"/>
</dbReference>
<dbReference type="PROSITE" id="PS50110">
    <property type="entry name" value="RESPONSE_REGULATORY"/>
    <property type="match status" value="1"/>
</dbReference>
<dbReference type="Gene3D" id="3.30.565.10">
    <property type="entry name" value="Histidine kinase-like ATPase, C-terminal domain"/>
    <property type="match status" value="1"/>
</dbReference>
<evidence type="ECO:0000256" key="3">
    <source>
        <dbReference type="ARBA" id="ARBA00012438"/>
    </source>
</evidence>
<dbReference type="InterPro" id="IPR005467">
    <property type="entry name" value="His_kinase_dom"/>
</dbReference>
<feature type="domain" description="Histidine kinase" evidence="9">
    <location>
        <begin position="147"/>
        <end position="359"/>
    </location>
</feature>
<dbReference type="InterPro" id="IPR036890">
    <property type="entry name" value="HATPase_C_sf"/>
</dbReference>
<comment type="subcellular location">
    <subcellularLocation>
        <location evidence="2">Membrane</location>
    </subcellularLocation>
</comment>
<sequence>MKSNFYNAQVMIIDDSPESIEIAANILKKVDYQLKVAINANIAMDLIKKDKPTIILLDVNLPDIDGFTFCEKLKKNKDYMDIPIIFLTASNDEKSIQKAFNIGACDYVTKPFNAKELLARVNTQIKLYKQQKELMKAYNELDSFCDIIAHDLKAPLLSIHQLINIFQEDYKSHLNDDGNDLLQVVDKKSLELIEMIKYLLDFSRAGKSEIKKTDIDMQEYCKKVFSEMIDITSDRNIAFNVGYLPIISGDKILIKQFLQNIISNAIKYTSVRKKAIIEFICEEKNNVYIFCCKDNGVGFDMRNANKLFRVFERLHSSREFPGNGVGLAICKRIIQRHGGKIWLEGEINKGTKCWFTIPK</sequence>
<comment type="catalytic activity">
    <reaction evidence="1">
        <text>ATP + protein L-histidine = ADP + protein N-phospho-L-histidine.</text>
        <dbReference type="EC" id="2.7.13.3"/>
    </reaction>
</comment>
<dbReference type="GO" id="GO:0030295">
    <property type="term" value="F:protein kinase activator activity"/>
    <property type="evidence" value="ECO:0007669"/>
    <property type="project" value="TreeGrafter"/>
</dbReference>
<evidence type="ECO:0000256" key="2">
    <source>
        <dbReference type="ARBA" id="ARBA00004370"/>
    </source>
</evidence>
<dbReference type="EMBL" id="QRST01000003">
    <property type="protein sequence ID" value="RGQ07523.1"/>
    <property type="molecule type" value="Genomic_DNA"/>
</dbReference>
<protein>
    <recommendedName>
        <fullName evidence="3">histidine kinase</fullName>
        <ecNumber evidence="3">2.7.13.3</ecNumber>
    </recommendedName>
</protein>
<dbReference type="FunFam" id="3.30.565.10:FF:000006">
    <property type="entry name" value="Sensor histidine kinase WalK"/>
    <property type="match status" value="1"/>
</dbReference>
<reference evidence="11 12" key="1">
    <citation type="submission" date="2018-08" db="EMBL/GenBank/DDBJ databases">
        <title>A genome reference for cultivated species of the human gut microbiota.</title>
        <authorList>
            <person name="Zou Y."/>
            <person name="Xue W."/>
            <person name="Luo G."/>
        </authorList>
    </citation>
    <scope>NUCLEOTIDE SEQUENCE [LARGE SCALE GENOMIC DNA]</scope>
    <source>
        <strain evidence="11 12">AF29-2</strain>
    </source>
</reference>
<name>A0A411ZXG1_9FIRM</name>
<dbReference type="Gene3D" id="3.40.50.2300">
    <property type="match status" value="1"/>
</dbReference>
<dbReference type="SUPFAM" id="SSF52172">
    <property type="entry name" value="CheY-like"/>
    <property type="match status" value="1"/>
</dbReference>
<dbReference type="Proteomes" id="UP000284662">
    <property type="component" value="Unassembled WGS sequence"/>
</dbReference>
<proteinExistence type="predicted"/>
<evidence type="ECO:0000313" key="12">
    <source>
        <dbReference type="Proteomes" id="UP000284662"/>
    </source>
</evidence>
<comment type="caution">
    <text evidence="11">The sequence shown here is derived from an EMBL/GenBank/DDBJ whole genome shotgun (WGS) entry which is preliminary data.</text>
</comment>
<dbReference type="GO" id="GO:0016020">
    <property type="term" value="C:membrane"/>
    <property type="evidence" value="ECO:0007669"/>
    <property type="project" value="UniProtKB-SubCell"/>
</dbReference>
<dbReference type="InterPro" id="IPR004358">
    <property type="entry name" value="Sig_transdc_His_kin-like_C"/>
</dbReference>
<dbReference type="Pfam" id="PF00072">
    <property type="entry name" value="Response_reg"/>
    <property type="match status" value="1"/>
</dbReference>
<keyword evidence="4 8" id="KW-0597">Phosphoprotein</keyword>
<dbReference type="SUPFAM" id="SSF55874">
    <property type="entry name" value="ATPase domain of HSP90 chaperone/DNA topoisomerase II/histidine kinase"/>
    <property type="match status" value="1"/>
</dbReference>
<dbReference type="InterPro" id="IPR003661">
    <property type="entry name" value="HisK_dim/P_dom"/>
</dbReference>
<dbReference type="SMART" id="SM00448">
    <property type="entry name" value="REC"/>
    <property type="match status" value="1"/>
</dbReference>
<evidence type="ECO:0000256" key="6">
    <source>
        <dbReference type="ARBA" id="ARBA00022777"/>
    </source>
</evidence>
<feature type="modified residue" description="4-aspartylphosphate" evidence="8">
    <location>
        <position position="58"/>
    </location>
</feature>
<dbReference type="AlphaFoldDB" id="A0A411ZXG1"/>
<dbReference type="PANTHER" id="PTHR42878:SF15">
    <property type="entry name" value="BACTERIOPHYTOCHROME"/>
    <property type="match status" value="1"/>
</dbReference>
<dbReference type="InterPro" id="IPR001789">
    <property type="entry name" value="Sig_transdc_resp-reg_receiver"/>
</dbReference>
<keyword evidence="5" id="KW-0808">Transferase</keyword>
<dbReference type="GO" id="GO:0007234">
    <property type="term" value="P:osmosensory signaling via phosphorelay pathway"/>
    <property type="evidence" value="ECO:0007669"/>
    <property type="project" value="TreeGrafter"/>
</dbReference>
<dbReference type="EC" id="2.7.13.3" evidence="3"/>
<evidence type="ECO:0000256" key="4">
    <source>
        <dbReference type="ARBA" id="ARBA00022553"/>
    </source>
</evidence>
<feature type="domain" description="Response regulatory" evidence="10">
    <location>
        <begin position="9"/>
        <end position="125"/>
    </location>
</feature>